<reference evidence="2" key="2">
    <citation type="journal article" date="2018" name="Nat. Commun.">
        <title>Tailed giant Tupanvirus possesses the most complete translational apparatus of the known virosphere.</title>
        <authorList>
            <person name="Abrahao J."/>
            <person name="Silva L."/>
            <person name="Silva L.S."/>
            <person name="Khalil J.Y.B."/>
            <person name="Rodrigues R."/>
            <person name="Arantes T."/>
            <person name="Assis F."/>
            <person name="Boratto P."/>
            <person name="Andrade M."/>
            <person name="Kroon E.G."/>
            <person name="Ribeiro B."/>
            <person name="Bergier I."/>
            <person name="Seligmann H."/>
            <person name="Ghigo E."/>
            <person name="Colson P."/>
            <person name="Levasseur A."/>
            <person name="Kroemer G."/>
            <person name="Raoult D."/>
            <person name="La Scola B."/>
        </authorList>
    </citation>
    <scope>NUCLEOTIDE SEQUENCE [LARGE SCALE GENOMIC DNA]</scope>
    <source>
        <strain evidence="2">Deep ocean</strain>
    </source>
</reference>
<dbReference type="GeneID" id="80517306"/>
<feature type="compositionally biased region" description="Low complexity" evidence="1">
    <location>
        <begin position="517"/>
        <end position="532"/>
    </location>
</feature>
<dbReference type="EMBL" id="MF405918">
    <property type="protein sequence ID" value="QKU34002.1"/>
    <property type="molecule type" value="Genomic_DNA"/>
</dbReference>
<feature type="compositionally biased region" description="Basic and acidic residues" evidence="1">
    <location>
        <begin position="391"/>
        <end position="407"/>
    </location>
</feature>
<evidence type="ECO:0000256" key="1">
    <source>
        <dbReference type="SAM" id="MobiDB-lite"/>
    </source>
</evidence>
<evidence type="ECO:0000313" key="2">
    <source>
        <dbReference type="EMBL" id="QKU34002.1"/>
    </source>
</evidence>
<feature type="compositionally biased region" description="Low complexity" evidence="1">
    <location>
        <begin position="419"/>
        <end position="433"/>
    </location>
</feature>
<feature type="compositionally biased region" description="Polar residues" evidence="1">
    <location>
        <begin position="449"/>
        <end position="482"/>
    </location>
</feature>
<sequence length="793" mass="91403">MANQVEKYSSRIYQLDELIQDLYNAVYSKSGKYKTKFIDIADIHLSRFKMSDYDLDVIFERTPIQYVGNYSTGIMVNGKNIEQIWIKRKGETHMCTIRIVPYISDEAVNDITDPVNVNQVIKTIMSELVVNDRTNNLLLPIINIDIKGSDLVEYPKIEALIDKNKFYSIQITEKFYSLTTLDNFLKSYPLEMRVLKTIIYQAVDVLYQISISYPGFRYNQFIPEMIDCYLKTNDDIVFPELKLSEFYLSEINEVVSNKYLKSSQLPIPFIDSSYSDLYQLLNYLWNHNNADIKKYPELVTLFDVILPKKIRSSDIYLTDELWNLLSEEEKFDLRLKNIRNNTFFTSKDSLLNTKFVETKDISDLTGGISESEDNKTESELRSDHNLSGNDRNIKTRFGDESPEKTDDVSDGLYDPPAGNISINTNTSNDNSRINKNIRRILNTNKNALATNSKNSYSDDQSELHTISENSTKKYSNQRQNSPKEIMYDDMPDLPIALNTDEEVYPSNKKYSNNDIDNMSNKNSNRKNNSTRSDFSDIDRDYTLSSRDAFDDLTEERTEERTEDRNKDDTFSRIINVSDSDIGLRRTPKNKLKTYHGQRRISGINDTLYQKDRFEQPTNINRNNQQQYDNTFLLNGVASRVNSIGSALGVTPNDFNNRNQTMGNTNYPQIAQQMAQTFNSDPNILPGHLPPNMPSQIPTQIQNPLGQSQMTQQPDMDAYLRYMSATGQMPSQSQAQLDPAMFMYMQQQNNAQNQLAQLGQMSQMTQVPQMGQMPQMMPTMAQTGGAKRNPFFFQ</sequence>
<feature type="region of interest" description="Disordered" evidence="1">
    <location>
        <begin position="366"/>
        <end position="433"/>
    </location>
</feature>
<accession>A0A6N1NTU8</accession>
<feature type="region of interest" description="Disordered" evidence="1">
    <location>
        <begin position="449"/>
        <end position="488"/>
    </location>
</feature>
<name>A0A6N1NTU8_9VIRU</name>
<reference evidence="2" key="1">
    <citation type="submission" date="2017-06" db="EMBL/GenBank/DDBJ databases">
        <authorList>
            <person name="Assis F.L."/>
            <person name="Abrahao J.S."/>
            <person name="Silva L."/>
            <person name="Khalil J.B."/>
            <person name="Rodrigues R."/>
            <person name="Silva L.S."/>
            <person name="Boratto P."/>
            <person name="Andrade M."/>
            <person name="Kroon E.G."/>
            <person name="Ribeiro B."/>
            <person name="Bergier I."/>
            <person name="Seligmann H."/>
            <person name="Ghigo E."/>
            <person name="Colson P."/>
            <person name="Levasseur A."/>
            <person name="Raoult D."/>
            <person name="Scola B.L."/>
        </authorList>
    </citation>
    <scope>NUCLEOTIDE SEQUENCE</scope>
    <source>
        <strain evidence="2">Deep ocean</strain>
    </source>
</reference>
<dbReference type="RefSeq" id="YP_010780615.1">
    <property type="nucleotide sequence ID" value="NC_075038.1"/>
</dbReference>
<dbReference type="KEGG" id="vg:80517306"/>
<protein>
    <submittedName>
        <fullName evidence="2">Uncharacterized protein</fullName>
    </submittedName>
</protein>
<proteinExistence type="predicted"/>
<organism evidence="2">
    <name type="scientific">Tupanvirus deep ocean</name>
    <dbReference type="NCBI Taxonomy" id="2126984"/>
    <lineage>
        <taxon>Viruses</taxon>
        <taxon>Varidnaviria</taxon>
        <taxon>Bamfordvirae</taxon>
        <taxon>Nucleocytoviricota</taxon>
        <taxon>Megaviricetes</taxon>
        <taxon>Imitervirales</taxon>
        <taxon>Mimiviridae</taxon>
        <taxon>Megamimivirinae</taxon>
        <taxon>Tupanvirus</taxon>
        <taxon>Tupanvirus altamarinense</taxon>
    </lineage>
</organism>
<feature type="region of interest" description="Disordered" evidence="1">
    <location>
        <begin position="500"/>
        <end position="536"/>
    </location>
</feature>
<feature type="compositionally biased region" description="Basic and acidic residues" evidence="1">
    <location>
        <begin position="372"/>
        <end position="384"/>
    </location>
</feature>